<name>A0A8C2JRI4_CYPCA</name>
<reference evidence="5" key="1">
    <citation type="submission" date="2025-08" db="UniProtKB">
        <authorList>
            <consortium name="Ensembl"/>
        </authorList>
    </citation>
    <scope>IDENTIFICATION</scope>
</reference>
<keyword evidence="3" id="KW-0732">Signal</keyword>
<keyword evidence="2" id="KW-1133">Transmembrane helix</keyword>
<feature type="domain" description="Immunoglobulin" evidence="4">
    <location>
        <begin position="29"/>
        <end position="128"/>
    </location>
</feature>
<keyword evidence="2" id="KW-0812">Transmembrane</keyword>
<dbReference type="SMART" id="SM00409">
    <property type="entry name" value="IG"/>
    <property type="match status" value="2"/>
</dbReference>
<feature type="transmembrane region" description="Helical" evidence="2">
    <location>
        <begin position="241"/>
        <end position="265"/>
    </location>
</feature>
<dbReference type="PANTHER" id="PTHR21063:SF4">
    <property type="entry name" value="CD48 ANTIGEN-RELATED"/>
    <property type="match status" value="1"/>
</dbReference>
<dbReference type="InterPro" id="IPR013106">
    <property type="entry name" value="Ig_V-set"/>
</dbReference>
<sequence length="294" mass="32356">MQLYNKMKSTLTFVLFQLFTIGVFVDGNEESVSVTEGGSVTLKSGVTEIQTDDGIEWRFNGTRIAKISSDSSEIWVKPDGPFRDRLQLDSQTGDLKISNIRTTDSGKYKLLISSPRGSPEMTFSVKVVPAAAAKPVSVLEGDSVTLHTDPTYIHNVIQWRYGQQKSPVAEINRTAGNFKTYDGPDERFRGRLKLDQTGSLTITNIGTRDSGLYEVEIISTSSRYTTHHTQSFSVTVRESGWSSAAVAGIVVGGVLLVAAGVVIYYRCKKSREENGQNLKNTDDPDNEGTKLNDR</sequence>
<evidence type="ECO:0000313" key="6">
    <source>
        <dbReference type="Proteomes" id="UP000694701"/>
    </source>
</evidence>
<dbReference type="SUPFAM" id="SSF48726">
    <property type="entry name" value="Immunoglobulin"/>
    <property type="match status" value="2"/>
</dbReference>
<dbReference type="AlphaFoldDB" id="A0A8C2JRI4"/>
<evidence type="ECO:0000259" key="4">
    <source>
        <dbReference type="SMART" id="SM00409"/>
    </source>
</evidence>
<dbReference type="InterPro" id="IPR013783">
    <property type="entry name" value="Ig-like_fold"/>
</dbReference>
<evidence type="ECO:0000256" key="3">
    <source>
        <dbReference type="SAM" id="SignalP"/>
    </source>
</evidence>
<proteinExistence type="predicted"/>
<feature type="chain" id="PRO_5034999917" description="Immunoglobulin domain-containing protein" evidence="3">
    <location>
        <begin position="28"/>
        <end position="294"/>
    </location>
</feature>
<dbReference type="Ensembl" id="ENSCCRT00020107274.1">
    <property type="protein sequence ID" value="ENSCCRP00020098112.1"/>
    <property type="gene ID" value="ENSCCRG00020045133.1"/>
</dbReference>
<dbReference type="Gene3D" id="2.60.40.10">
    <property type="entry name" value="Immunoglobulins"/>
    <property type="match status" value="2"/>
</dbReference>
<evidence type="ECO:0000313" key="5">
    <source>
        <dbReference type="Ensembl" id="ENSCCRP00020098112.1"/>
    </source>
</evidence>
<dbReference type="Pfam" id="PF07686">
    <property type="entry name" value="V-set"/>
    <property type="match status" value="1"/>
</dbReference>
<dbReference type="Pfam" id="PF13927">
    <property type="entry name" value="Ig_3"/>
    <property type="match status" value="1"/>
</dbReference>
<protein>
    <recommendedName>
        <fullName evidence="4">Immunoglobulin domain-containing protein</fullName>
    </recommendedName>
</protein>
<dbReference type="Proteomes" id="UP000694701">
    <property type="component" value="Unplaced"/>
</dbReference>
<feature type="domain" description="Immunoglobulin" evidence="4">
    <location>
        <begin position="133"/>
        <end position="237"/>
    </location>
</feature>
<feature type="signal peptide" evidence="3">
    <location>
        <begin position="1"/>
        <end position="27"/>
    </location>
</feature>
<organism evidence="5 6">
    <name type="scientific">Cyprinus carpio</name>
    <name type="common">Common carp</name>
    <dbReference type="NCBI Taxonomy" id="7962"/>
    <lineage>
        <taxon>Eukaryota</taxon>
        <taxon>Metazoa</taxon>
        <taxon>Chordata</taxon>
        <taxon>Craniata</taxon>
        <taxon>Vertebrata</taxon>
        <taxon>Euteleostomi</taxon>
        <taxon>Actinopterygii</taxon>
        <taxon>Neopterygii</taxon>
        <taxon>Teleostei</taxon>
        <taxon>Ostariophysi</taxon>
        <taxon>Cypriniformes</taxon>
        <taxon>Cyprinidae</taxon>
        <taxon>Cyprininae</taxon>
        <taxon>Cyprinus</taxon>
    </lineage>
</organism>
<accession>A0A8C2JRI4</accession>
<keyword evidence="2" id="KW-0472">Membrane</keyword>
<dbReference type="InterPro" id="IPR036179">
    <property type="entry name" value="Ig-like_dom_sf"/>
</dbReference>
<evidence type="ECO:0000256" key="1">
    <source>
        <dbReference type="SAM" id="MobiDB-lite"/>
    </source>
</evidence>
<dbReference type="InterPro" id="IPR003599">
    <property type="entry name" value="Ig_sub"/>
</dbReference>
<dbReference type="PANTHER" id="PTHR21063">
    <property type="entry name" value="LFA-3"/>
    <property type="match status" value="1"/>
</dbReference>
<feature type="region of interest" description="Disordered" evidence="1">
    <location>
        <begin position="274"/>
        <end position="294"/>
    </location>
</feature>
<evidence type="ECO:0000256" key="2">
    <source>
        <dbReference type="SAM" id="Phobius"/>
    </source>
</evidence>